<dbReference type="EnsemblMetazoa" id="MESCA006538-RA">
    <property type="protein sequence ID" value="MESCA006538-PA"/>
    <property type="gene ID" value="MESCA006538"/>
</dbReference>
<evidence type="ECO:0000313" key="3">
    <source>
        <dbReference type="Proteomes" id="UP000015102"/>
    </source>
</evidence>
<proteinExistence type="predicted"/>
<evidence type="ECO:0000313" key="2">
    <source>
        <dbReference type="EnsemblMetazoa" id="MESCA006538-PA"/>
    </source>
</evidence>
<feature type="region of interest" description="Disordered" evidence="1">
    <location>
        <begin position="203"/>
        <end position="232"/>
    </location>
</feature>
<dbReference type="HOGENOM" id="CLU_1003153_0_0_1"/>
<dbReference type="EMBL" id="CAQQ02198068">
    <property type="status" value="NOT_ANNOTATED_CDS"/>
    <property type="molecule type" value="Genomic_DNA"/>
</dbReference>
<dbReference type="Proteomes" id="UP000015102">
    <property type="component" value="Unassembled WGS sequence"/>
</dbReference>
<dbReference type="EMBL" id="CAQQ02198069">
    <property type="status" value="NOT_ANNOTATED_CDS"/>
    <property type="molecule type" value="Genomic_DNA"/>
</dbReference>
<reference evidence="2" key="2">
    <citation type="submission" date="2015-06" db="UniProtKB">
        <authorList>
            <consortium name="EnsemblMetazoa"/>
        </authorList>
    </citation>
    <scope>IDENTIFICATION</scope>
</reference>
<protein>
    <submittedName>
        <fullName evidence="2">Uncharacterized protein</fullName>
    </submittedName>
</protein>
<dbReference type="AlphaFoldDB" id="T1GS88"/>
<sequence length="278" mass="30858">MTASKMLYRDGASASTTTSTCDRGEDKPEINNCDIDSSYKEQHKRFLDRNLGYKIDSKHGIIEYEGSPRRIGQCIIEEDDKIECITSPDRRNYKLYHTSVTTPRLDSSPPAAVHLPLSARPGFPQRILATSSSPPPLIPTTVEQLHQNISATSPERKQQQQQQQNQLCSEENRILVDEVENFTSKIPGVGDNNVNATSLLPAIPNTPADDTSNDVSEIGTSSNSEQLQLPGTIDTKSSTFDYLYEFSETRKVLEEFFKCPSSDKPSILENGSDVDSIV</sequence>
<evidence type="ECO:0000256" key="1">
    <source>
        <dbReference type="SAM" id="MobiDB-lite"/>
    </source>
</evidence>
<feature type="region of interest" description="Disordered" evidence="1">
    <location>
        <begin position="1"/>
        <end position="34"/>
    </location>
</feature>
<accession>T1GS88</accession>
<feature type="compositionally biased region" description="Polar residues" evidence="1">
    <location>
        <begin position="208"/>
        <end position="232"/>
    </location>
</feature>
<dbReference type="EMBL" id="CAQQ02198070">
    <property type="status" value="NOT_ANNOTATED_CDS"/>
    <property type="molecule type" value="Genomic_DNA"/>
</dbReference>
<keyword evidence="3" id="KW-1185">Reference proteome</keyword>
<name>T1GS88_MEGSC</name>
<dbReference type="STRING" id="36166.T1GS88"/>
<organism evidence="2 3">
    <name type="scientific">Megaselia scalaris</name>
    <name type="common">Humpbacked fly</name>
    <name type="synonym">Phora scalaris</name>
    <dbReference type="NCBI Taxonomy" id="36166"/>
    <lineage>
        <taxon>Eukaryota</taxon>
        <taxon>Metazoa</taxon>
        <taxon>Ecdysozoa</taxon>
        <taxon>Arthropoda</taxon>
        <taxon>Hexapoda</taxon>
        <taxon>Insecta</taxon>
        <taxon>Pterygota</taxon>
        <taxon>Neoptera</taxon>
        <taxon>Endopterygota</taxon>
        <taxon>Diptera</taxon>
        <taxon>Brachycera</taxon>
        <taxon>Muscomorpha</taxon>
        <taxon>Platypezoidea</taxon>
        <taxon>Phoridae</taxon>
        <taxon>Megaseliini</taxon>
        <taxon>Megaselia</taxon>
    </lineage>
</organism>
<reference evidence="3" key="1">
    <citation type="submission" date="2013-02" db="EMBL/GenBank/DDBJ databases">
        <authorList>
            <person name="Hughes D."/>
        </authorList>
    </citation>
    <scope>NUCLEOTIDE SEQUENCE</scope>
    <source>
        <strain>Durham</strain>
        <strain evidence="3">NC isolate 2 -- Noor lab</strain>
    </source>
</reference>